<gene>
    <name evidence="1" type="ORF">H1164_08405</name>
</gene>
<dbReference type="OrthoDB" id="2989951at2"/>
<evidence type="ECO:0000313" key="2">
    <source>
        <dbReference type="Proteomes" id="UP000530514"/>
    </source>
</evidence>
<name>A0A7W2AH69_9BACL</name>
<evidence type="ECO:0000313" key="1">
    <source>
        <dbReference type="EMBL" id="MBA4542922.1"/>
    </source>
</evidence>
<dbReference type="AlphaFoldDB" id="A0A7W2AH69"/>
<dbReference type="RefSeq" id="WP_033101893.1">
    <property type="nucleotide sequence ID" value="NZ_JACEIP010000010.1"/>
</dbReference>
<protein>
    <submittedName>
        <fullName evidence="1">Uncharacterized protein</fullName>
    </submittedName>
</protein>
<keyword evidence="2" id="KW-1185">Reference proteome</keyword>
<comment type="caution">
    <text evidence="1">The sequence shown here is derived from an EMBL/GenBank/DDBJ whole genome shotgun (WGS) entry which is preliminary data.</text>
</comment>
<proteinExistence type="predicted"/>
<organism evidence="1 2">
    <name type="scientific">Thermoactinomyces daqus</name>
    <dbReference type="NCBI Taxonomy" id="1329516"/>
    <lineage>
        <taxon>Bacteria</taxon>
        <taxon>Bacillati</taxon>
        <taxon>Bacillota</taxon>
        <taxon>Bacilli</taxon>
        <taxon>Bacillales</taxon>
        <taxon>Thermoactinomycetaceae</taxon>
        <taxon>Thermoactinomyces</taxon>
    </lineage>
</organism>
<dbReference type="Proteomes" id="UP000530514">
    <property type="component" value="Unassembled WGS sequence"/>
</dbReference>
<accession>A0A7W2AH69</accession>
<sequence>MPIIPFNNEDFKSTGEMVVTVDKNRRIYINRQVQRYFDAVEKPIKLYLGYDPVNKRIALAKPDVVRLTNHRPVQFNKAGFISARTFIDRFKIEYKDGPYHYIYDGKENGWLTFRLQGYEAPDQPTKS</sequence>
<dbReference type="EMBL" id="JACEIP010000010">
    <property type="protein sequence ID" value="MBA4542922.1"/>
    <property type="molecule type" value="Genomic_DNA"/>
</dbReference>
<reference evidence="1 2" key="1">
    <citation type="submission" date="2020-07" db="EMBL/GenBank/DDBJ databases">
        <authorList>
            <person name="Feng H."/>
        </authorList>
    </citation>
    <scope>NUCLEOTIDE SEQUENCE [LARGE SCALE GENOMIC DNA]</scope>
    <source>
        <strain evidence="2">s-11</strain>
    </source>
</reference>